<dbReference type="SMART" id="SM00717">
    <property type="entry name" value="SANT"/>
    <property type="match status" value="2"/>
</dbReference>
<protein>
    <submittedName>
        <fullName evidence="10">Transcription factor MYB61</fullName>
    </submittedName>
</protein>
<dbReference type="PANTHER" id="PTHR47997:SF75">
    <property type="entry name" value="MYB DOMAIN PROTEIN 55"/>
    <property type="match status" value="1"/>
</dbReference>
<dbReference type="PANTHER" id="PTHR47997">
    <property type="entry name" value="MYB DOMAIN PROTEIN 55"/>
    <property type="match status" value="1"/>
</dbReference>
<comment type="caution">
    <text evidence="10">The sequence shown here is derived from an EMBL/GenBank/DDBJ whole genome shotgun (WGS) entry which is preliminary data.</text>
</comment>
<evidence type="ECO:0000256" key="3">
    <source>
        <dbReference type="ARBA" id="ARBA00023015"/>
    </source>
</evidence>
<keyword evidence="3" id="KW-0805">Transcription regulation</keyword>
<dbReference type="GO" id="GO:0005634">
    <property type="term" value="C:nucleus"/>
    <property type="evidence" value="ECO:0007669"/>
    <property type="project" value="UniProtKB-SubCell"/>
</dbReference>
<name>A0A371IA37_MUCPR</name>
<gene>
    <name evidence="10" type="primary">MYB61</name>
    <name evidence="10" type="ORF">CR513_03359</name>
</gene>
<evidence type="ECO:0000259" key="8">
    <source>
        <dbReference type="PROSITE" id="PS50090"/>
    </source>
</evidence>
<dbReference type="Pfam" id="PF00249">
    <property type="entry name" value="Myb_DNA-binding"/>
    <property type="match status" value="2"/>
</dbReference>
<evidence type="ECO:0000256" key="2">
    <source>
        <dbReference type="ARBA" id="ARBA00022737"/>
    </source>
</evidence>
<dbReference type="PROSITE" id="PS51294">
    <property type="entry name" value="HTH_MYB"/>
    <property type="match status" value="2"/>
</dbReference>
<evidence type="ECO:0000256" key="1">
    <source>
        <dbReference type="ARBA" id="ARBA00004123"/>
    </source>
</evidence>
<evidence type="ECO:0000256" key="7">
    <source>
        <dbReference type="SAM" id="MobiDB-lite"/>
    </source>
</evidence>
<dbReference type="OrthoDB" id="2143914at2759"/>
<dbReference type="InterPro" id="IPR017930">
    <property type="entry name" value="Myb_dom"/>
</dbReference>
<dbReference type="EMBL" id="QJKJ01000556">
    <property type="protein sequence ID" value="RDY11913.1"/>
    <property type="molecule type" value="Genomic_DNA"/>
</dbReference>
<evidence type="ECO:0000256" key="6">
    <source>
        <dbReference type="ARBA" id="ARBA00023242"/>
    </source>
</evidence>
<proteinExistence type="predicted"/>
<feature type="domain" description="HTH myb-type" evidence="9">
    <location>
        <begin position="9"/>
        <end position="65"/>
    </location>
</feature>
<feature type="region of interest" description="Disordered" evidence="7">
    <location>
        <begin position="265"/>
        <end position="290"/>
    </location>
</feature>
<evidence type="ECO:0000313" key="10">
    <source>
        <dbReference type="EMBL" id="RDY11913.1"/>
    </source>
</evidence>
<dbReference type="InterPro" id="IPR001005">
    <property type="entry name" value="SANT/Myb"/>
</dbReference>
<accession>A0A371IA37</accession>
<evidence type="ECO:0000259" key="9">
    <source>
        <dbReference type="PROSITE" id="PS51294"/>
    </source>
</evidence>
<feature type="domain" description="HTH myb-type" evidence="9">
    <location>
        <begin position="66"/>
        <end position="116"/>
    </location>
</feature>
<dbReference type="AlphaFoldDB" id="A0A371IA37"/>
<dbReference type="PROSITE" id="PS50090">
    <property type="entry name" value="MYB_LIKE"/>
    <property type="match status" value="2"/>
</dbReference>
<reference evidence="10" key="1">
    <citation type="submission" date="2018-05" db="EMBL/GenBank/DDBJ databases">
        <title>Draft genome of Mucuna pruriens seed.</title>
        <authorList>
            <person name="Nnadi N.E."/>
            <person name="Vos R."/>
            <person name="Hasami M.H."/>
            <person name="Devisetty U.K."/>
            <person name="Aguiy J.C."/>
        </authorList>
    </citation>
    <scope>NUCLEOTIDE SEQUENCE [LARGE SCALE GENOMIC DNA]</scope>
    <source>
        <strain evidence="10">JCA_2017</strain>
    </source>
</reference>
<keyword evidence="4" id="KW-0238">DNA-binding</keyword>
<dbReference type="CDD" id="cd00167">
    <property type="entry name" value="SANT"/>
    <property type="match status" value="2"/>
</dbReference>
<evidence type="ECO:0000256" key="4">
    <source>
        <dbReference type="ARBA" id="ARBA00023125"/>
    </source>
</evidence>
<evidence type="ECO:0000313" key="11">
    <source>
        <dbReference type="Proteomes" id="UP000257109"/>
    </source>
</evidence>
<dbReference type="InterPro" id="IPR051953">
    <property type="entry name" value="Plant_SW-associated_TFs"/>
</dbReference>
<feature type="region of interest" description="Disordered" evidence="7">
    <location>
        <begin position="119"/>
        <end position="166"/>
    </location>
</feature>
<dbReference type="FunFam" id="1.10.10.60:FF:000047">
    <property type="entry name" value="Myb transcription factor"/>
    <property type="match status" value="1"/>
</dbReference>
<dbReference type="Gene3D" id="1.10.10.60">
    <property type="entry name" value="Homeodomain-like"/>
    <property type="match status" value="2"/>
</dbReference>
<keyword evidence="11" id="KW-1185">Reference proteome</keyword>
<evidence type="ECO:0000256" key="5">
    <source>
        <dbReference type="ARBA" id="ARBA00023163"/>
    </source>
</evidence>
<dbReference type="Proteomes" id="UP000257109">
    <property type="component" value="Unassembled WGS sequence"/>
</dbReference>
<dbReference type="GO" id="GO:0003677">
    <property type="term" value="F:DNA binding"/>
    <property type="evidence" value="ECO:0007669"/>
    <property type="project" value="UniProtKB-KW"/>
</dbReference>
<keyword evidence="2" id="KW-0677">Repeat</keyword>
<dbReference type="SUPFAM" id="SSF46689">
    <property type="entry name" value="Homeodomain-like"/>
    <property type="match status" value="1"/>
</dbReference>
<feature type="domain" description="Myb-like" evidence="8">
    <location>
        <begin position="62"/>
        <end position="112"/>
    </location>
</feature>
<keyword evidence="5" id="KW-0804">Transcription</keyword>
<organism evidence="10 11">
    <name type="scientific">Mucuna pruriens</name>
    <name type="common">Velvet bean</name>
    <name type="synonym">Dolichos pruriens</name>
    <dbReference type="NCBI Taxonomy" id="157652"/>
    <lineage>
        <taxon>Eukaryota</taxon>
        <taxon>Viridiplantae</taxon>
        <taxon>Streptophyta</taxon>
        <taxon>Embryophyta</taxon>
        <taxon>Tracheophyta</taxon>
        <taxon>Spermatophyta</taxon>
        <taxon>Magnoliopsida</taxon>
        <taxon>eudicotyledons</taxon>
        <taxon>Gunneridae</taxon>
        <taxon>Pentapetalae</taxon>
        <taxon>rosids</taxon>
        <taxon>fabids</taxon>
        <taxon>Fabales</taxon>
        <taxon>Fabaceae</taxon>
        <taxon>Papilionoideae</taxon>
        <taxon>50 kb inversion clade</taxon>
        <taxon>NPAAA clade</taxon>
        <taxon>indigoferoid/millettioid clade</taxon>
        <taxon>Phaseoleae</taxon>
        <taxon>Mucuna</taxon>
    </lineage>
</organism>
<dbReference type="InterPro" id="IPR009057">
    <property type="entry name" value="Homeodomain-like_sf"/>
</dbReference>
<comment type="subcellular location">
    <subcellularLocation>
        <location evidence="1">Nucleus</location>
    </subcellularLocation>
</comment>
<sequence>MGRHSCCYKQKLRKGLWSPEEDEKLLNYITKHGHGCWSSVPKLAGLQRCGKSCRLRWINYLRPDLKRGAFSQQEENSIIELHAVLGNRWSQIAAQLPGRTDNEIKNLWNSCLKKKLRQRGIDPNTHQPIAEVENDDKDKPLRGEKSNQNEVSLVEPPKAKPIINTTSMPMDRYPLEVSSTSKISSGNNNSSISTPPTLDRFGATCHDSSDMMGMGYFPFQHLNYGPNTNTPLCFIPSSTSSQMMSELNSSILHSVFPTQVKPSVNNNNNNNPSSISSGDMDGVQNWEGNAISKSNGSSSCSIQLQSSSTNFLDSSTMTWGLQQAKADKDAHSHHVVPLQSEQEDIKWSEYLNNTPFFLGNTVQHQTTHSLYTDEVKPETTTGFLADESSASWHHSQHFLQPSDIYTKDLQRFSVAFGQTL</sequence>
<feature type="compositionally biased region" description="Basic and acidic residues" evidence="7">
    <location>
        <begin position="136"/>
        <end position="147"/>
    </location>
</feature>
<feature type="domain" description="Myb-like" evidence="8">
    <location>
        <begin position="9"/>
        <end position="61"/>
    </location>
</feature>
<dbReference type="FunFam" id="1.10.10.60:FF:000221">
    <property type="entry name" value="MYB transcription factor"/>
    <property type="match status" value="1"/>
</dbReference>
<keyword evidence="6" id="KW-0539">Nucleus</keyword>